<dbReference type="InterPro" id="IPR043726">
    <property type="entry name" value="LiaI-LiaF-like_TM1"/>
</dbReference>
<evidence type="ECO:0000313" key="4">
    <source>
        <dbReference type="Proteomes" id="UP000253314"/>
    </source>
</evidence>
<feature type="transmembrane region" description="Helical" evidence="1">
    <location>
        <begin position="80"/>
        <end position="100"/>
    </location>
</feature>
<evidence type="ECO:0000313" key="3">
    <source>
        <dbReference type="EMBL" id="RBW71574.1"/>
    </source>
</evidence>
<sequence length="158" mass="18103">MKKQGIFLGVLLIGMGLYFLLNNFPLPFLEPLNSWPTFLIIIGLAFLAQSFLNHDHYALFPGILLLGFGIHFHLSKLVVFWPKTWGIYTLIVSISFLITYQRTRNGGLLIGMMLLILSLAELFYKGFQEWMGANLLIIEQIWPIGFIAIGLYFLFSKK</sequence>
<feature type="transmembrane region" description="Helical" evidence="1">
    <location>
        <begin position="107"/>
        <end position="124"/>
    </location>
</feature>
<keyword evidence="1" id="KW-0472">Membrane</keyword>
<dbReference type="OrthoDB" id="2989824at2"/>
<feature type="transmembrane region" description="Helical" evidence="1">
    <location>
        <begin position="33"/>
        <end position="52"/>
    </location>
</feature>
<dbReference type="Proteomes" id="UP000253314">
    <property type="component" value="Unassembled WGS sequence"/>
</dbReference>
<evidence type="ECO:0000256" key="1">
    <source>
        <dbReference type="SAM" id="Phobius"/>
    </source>
</evidence>
<dbReference type="AlphaFoldDB" id="A0A366Y5C2"/>
<feature type="transmembrane region" description="Helical" evidence="1">
    <location>
        <begin position="130"/>
        <end position="155"/>
    </location>
</feature>
<feature type="transmembrane region" description="Helical" evidence="1">
    <location>
        <begin position="5"/>
        <end position="21"/>
    </location>
</feature>
<protein>
    <recommendedName>
        <fullName evidence="2">LiaI-LiaF-like transmembrane region domain-containing protein</fullName>
    </recommendedName>
</protein>
<feature type="domain" description="LiaI-LiaF-like transmembrane region" evidence="2">
    <location>
        <begin position="6"/>
        <end position="47"/>
    </location>
</feature>
<keyword evidence="1" id="KW-0812">Transmembrane</keyword>
<proteinExistence type="predicted"/>
<accession>A0A366Y5C2</accession>
<feature type="transmembrane region" description="Helical" evidence="1">
    <location>
        <begin position="57"/>
        <end position="74"/>
    </location>
</feature>
<evidence type="ECO:0000259" key="2">
    <source>
        <dbReference type="Pfam" id="PF18917"/>
    </source>
</evidence>
<dbReference type="RefSeq" id="WP_113804276.1">
    <property type="nucleotide sequence ID" value="NZ_QOCW01000001.1"/>
</dbReference>
<organism evidence="3 4">
    <name type="scientific">Bacillus taeanensis</name>
    <dbReference type="NCBI Taxonomy" id="273032"/>
    <lineage>
        <taxon>Bacteria</taxon>
        <taxon>Bacillati</taxon>
        <taxon>Bacillota</taxon>
        <taxon>Bacilli</taxon>
        <taxon>Bacillales</taxon>
        <taxon>Bacillaceae</taxon>
        <taxon>Bacillus</taxon>
    </lineage>
</organism>
<name>A0A366Y5C2_9BACI</name>
<keyword evidence="4" id="KW-1185">Reference proteome</keyword>
<reference evidence="3 4" key="1">
    <citation type="submission" date="2018-07" db="EMBL/GenBank/DDBJ databases">
        <title>Lottiidibacillus patelloidae gen. nov., sp. nov., isolated from the intestinal tract of a marine limpet and the reclassification of B. taeanensis BH030017T, B. algicola KMM 3737T and B. hwajinpoensis SW-72T as genus Lottiidibacillus.</title>
        <authorList>
            <person name="Liu R."/>
            <person name="Huang Z."/>
        </authorList>
    </citation>
    <scope>NUCLEOTIDE SEQUENCE [LARGE SCALE GENOMIC DNA]</scope>
    <source>
        <strain evidence="3 4">BH030017</strain>
    </source>
</reference>
<keyword evidence="1" id="KW-1133">Transmembrane helix</keyword>
<comment type="caution">
    <text evidence="3">The sequence shown here is derived from an EMBL/GenBank/DDBJ whole genome shotgun (WGS) entry which is preliminary data.</text>
</comment>
<dbReference type="Pfam" id="PF18917">
    <property type="entry name" value="LiaI-LiaF-like_TM1"/>
    <property type="match status" value="1"/>
</dbReference>
<dbReference type="EMBL" id="QOCW01000001">
    <property type="protein sequence ID" value="RBW71574.1"/>
    <property type="molecule type" value="Genomic_DNA"/>
</dbReference>
<gene>
    <name evidence="3" type="ORF">DS031_02155</name>
</gene>